<dbReference type="Proteomes" id="UP001156836">
    <property type="component" value="Unassembled WGS sequence"/>
</dbReference>
<protein>
    <recommendedName>
        <fullName evidence="3">FimV N-terminal domain-containing protein</fullName>
    </recommendedName>
</protein>
<feature type="region of interest" description="Disordered" evidence="2">
    <location>
        <begin position="126"/>
        <end position="153"/>
    </location>
</feature>
<accession>A0ABQ6BRG4</accession>
<dbReference type="InterPro" id="IPR057840">
    <property type="entry name" value="FimV_N"/>
</dbReference>
<proteinExistence type="predicted"/>
<dbReference type="EMBL" id="BSOZ01000021">
    <property type="protein sequence ID" value="GLS04583.1"/>
    <property type="molecule type" value="Genomic_DNA"/>
</dbReference>
<sequence>MAAFGSVLAPSASLAATLGDIDVSSALGERLQATIPVYASGDEMLSLRCFRLMPGGDDGAVPLTRARLGFESTPDGGVLRILSSDVVQEPVIGLSVRLACPSNTTGEFQRDYAILLDPREYTAAPVVSGRSASSQAARRGEPSRRSAPPLGGVWRTESGDSVERIARRYFPNDAQERAWLIDEIHQLNDGLPQSSRVPLDSGLAVYLPPPRIRPEAPEDTVSQVLPREPARPAARPALTIEPLPAPVEGALATPSAPRSVDASGTYRLQLSAPTLDLEYRAPMTPEETLRLRENLLLLESDDQTAQLMQLKYQIAQLEKQLAQVKSRAGLRSGAEPEQPGSDKPAAGGESGYWMWGGLLALLLLPGGYVLWRWRERRLADEYEPFSMATTLEPRFSGTGKLATGFGEPPPVPITTGATGGPGVRDLAHNIAQMANEWHNDEVDVVLPGNVSEEAQLLIDHGLVQQAVNLLSHEIEQHPTALALWMKLFEVLRHNDMKQPFQERAVAFRLQFASDALWQQVQALGRDLDPGNPLYEPLDEDDALLPSARPVVPPASAPAPAVAAPAATPLREALGARDDDALRMPEMPSLEFTLAEAPAEPSHIIESLELPPLDSEPFELEAKPVQEPPPAEGEPLFKPADFLIAEVPPSDKPSTAEVNPMEFLTDDPVLRPVSELLAKGDTSTVFRLLEETLYNGTLEQRQTALKWLDRLFPIKHR</sequence>
<feature type="region of interest" description="Disordered" evidence="2">
    <location>
        <begin position="544"/>
        <end position="564"/>
    </location>
</feature>
<evidence type="ECO:0000313" key="5">
    <source>
        <dbReference type="Proteomes" id="UP001156836"/>
    </source>
</evidence>
<name>A0ABQ6BRG4_9NEIS</name>
<evidence type="ECO:0000256" key="2">
    <source>
        <dbReference type="SAM" id="MobiDB-lite"/>
    </source>
</evidence>
<evidence type="ECO:0000256" key="1">
    <source>
        <dbReference type="SAM" id="Coils"/>
    </source>
</evidence>
<feature type="domain" description="FimV N-terminal" evidence="3">
    <location>
        <begin position="17"/>
        <end position="118"/>
    </location>
</feature>
<organism evidence="4 5">
    <name type="scientific">Chitiniphilus shinanonensis</name>
    <dbReference type="NCBI Taxonomy" id="553088"/>
    <lineage>
        <taxon>Bacteria</taxon>
        <taxon>Pseudomonadati</taxon>
        <taxon>Pseudomonadota</taxon>
        <taxon>Betaproteobacteria</taxon>
        <taxon>Neisseriales</taxon>
        <taxon>Chitinibacteraceae</taxon>
        <taxon>Chitiniphilus</taxon>
    </lineage>
</organism>
<reference evidence="5" key="1">
    <citation type="journal article" date="2019" name="Int. J. Syst. Evol. Microbiol.">
        <title>The Global Catalogue of Microorganisms (GCM) 10K type strain sequencing project: providing services to taxonomists for standard genome sequencing and annotation.</title>
        <authorList>
            <consortium name="The Broad Institute Genomics Platform"/>
            <consortium name="The Broad Institute Genome Sequencing Center for Infectious Disease"/>
            <person name="Wu L."/>
            <person name="Ma J."/>
        </authorList>
    </citation>
    <scope>NUCLEOTIDE SEQUENCE [LARGE SCALE GENOMIC DNA]</scope>
    <source>
        <strain evidence="5">NBRC 104970</strain>
    </source>
</reference>
<keyword evidence="1" id="KW-0175">Coiled coil</keyword>
<dbReference type="Pfam" id="PF25800">
    <property type="entry name" value="FimV_N"/>
    <property type="match status" value="1"/>
</dbReference>
<keyword evidence="5" id="KW-1185">Reference proteome</keyword>
<feature type="coiled-coil region" evidence="1">
    <location>
        <begin position="300"/>
        <end position="327"/>
    </location>
</feature>
<evidence type="ECO:0000259" key="3">
    <source>
        <dbReference type="Pfam" id="PF25800"/>
    </source>
</evidence>
<evidence type="ECO:0000313" key="4">
    <source>
        <dbReference type="EMBL" id="GLS04583.1"/>
    </source>
</evidence>
<comment type="caution">
    <text evidence="4">The sequence shown here is derived from an EMBL/GenBank/DDBJ whole genome shotgun (WGS) entry which is preliminary data.</text>
</comment>
<gene>
    <name evidence="4" type="ORF">GCM10007860_17300</name>
</gene>